<dbReference type="OrthoDB" id="3620182at2"/>
<dbReference type="AlphaFoldDB" id="A0A014M7Q0"/>
<keyword evidence="3" id="KW-1185">Reference proteome</keyword>
<dbReference type="SUPFAM" id="SSF51182">
    <property type="entry name" value="RmlC-like cupins"/>
    <property type="match status" value="1"/>
</dbReference>
<dbReference type="InterPro" id="IPR011051">
    <property type="entry name" value="RmlC_Cupin_sf"/>
</dbReference>
<organism evidence="2 3">
    <name type="scientific">Erwinia mallotivora</name>
    <dbReference type="NCBI Taxonomy" id="69222"/>
    <lineage>
        <taxon>Bacteria</taxon>
        <taxon>Pseudomonadati</taxon>
        <taxon>Pseudomonadota</taxon>
        <taxon>Gammaproteobacteria</taxon>
        <taxon>Enterobacterales</taxon>
        <taxon>Erwiniaceae</taxon>
        <taxon>Erwinia</taxon>
    </lineage>
</organism>
<dbReference type="Proteomes" id="UP000019918">
    <property type="component" value="Unassembled WGS sequence"/>
</dbReference>
<dbReference type="Pfam" id="PF07883">
    <property type="entry name" value="Cupin_2"/>
    <property type="match status" value="1"/>
</dbReference>
<dbReference type="InterPro" id="IPR013096">
    <property type="entry name" value="Cupin_2"/>
</dbReference>
<feature type="domain" description="Cupin type-2" evidence="1">
    <location>
        <begin position="44"/>
        <end position="112"/>
    </location>
</feature>
<dbReference type="PATRIC" id="fig|69222.5.peg.3893"/>
<accession>A0A014M7Q0</accession>
<evidence type="ECO:0000313" key="3">
    <source>
        <dbReference type="Proteomes" id="UP000019918"/>
    </source>
</evidence>
<dbReference type="EMBL" id="JFHN01000066">
    <property type="protein sequence ID" value="EXU74124.1"/>
    <property type="molecule type" value="Genomic_DNA"/>
</dbReference>
<evidence type="ECO:0000259" key="1">
    <source>
        <dbReference type="Pfam" id="PF07883"/>
    </source>
</evidence>
<dbReference type="RefSeq" id="WP_034940313.1">
    <property type="nucleotide sequence ID" value="NZ_JFHN01000066.1"/>
</dbReference>
<dbReference type="InterPro" id="IPR017102">
    <property type="entry name" value="UCP037087"/>
</dbReference>
<name>A0A014M7Q0_9GAMM</name>
<comment type="caution">
    <text evidence="2">The sequence shown here is derived from an EMBL/GenBank/DDBJ whole genome shotgun (WGS) entry which is preliminary data.</text>
</comment>
<dbReference type="PIRSF" id="PIRSF037087">
    <property type="entry name" value="UCP037087"/>
    <property type="match status" value="1"/>
</dbReference>
<dbReference type="InterPro" id="IPR014710">
    <property type="entry name" value="RmlC-like_jellyroll"/>
</dbReference>
<reference evidence="2 3" key="1">
    <citation type="submission" date="2014-02" db="EMBL/GenBank/DDBJ databases">
        <title>Draft genome of Erwinia mallotivora strain BT-MARDI, a papaya dieback pathogen.</title>
        <authorList>
            <person name="Redzuan R."/>
            <person name="Abu Bakar N."/>
            <person name="Badrun R."/>
            <person name="Mohd Raih M.F."/>
            <person name="Rozano L."/>
            <person name="Mat Amin N."/>
        </authorList>
    </citation>
    <scope>NUCLEOTIDE SEQUENCE [LARGE SCALE GENOMIC DNA]</scope>
    <source>
        <strain evidence="2 3">BT-MARDI</strain>
    </source>
</reference>
<proteinExistence type="predicted"/>
<evidence type="ECO:0000313" key="2">
    <source>
        <dbReference type="EMBL" id="EXU74124.1"/>
    </source>
</evidence>
<gene>
    <name evidence="2" type="ORF">BG55_19065</name>
</gene>
<dbReference type="Gene3D" id="2.60.120.10">
    <property type="entry name" value="Jelly Rolls"/>
    <property type="match status" value="1"/>
</dbReference>
<sequence>MPETKNACRLVTPQPGSVGPQALFYQPGVSRQTTGAVGIHMQLATIPARSQGKAHKHEHHETAIYAISGTTGVRFGEQLEHDLEVPEGSFLYIPADLPHLPYNATDASATVVIARTDACDPEGVVMLPDLDQDVLSAKSRN</sequence>
<protein>
    <submittedName>
        <fullName evidence="2">Cupin</fullName>
    </submittedName>
</protein>